<name>A0ABS9KY11_9BACT</name>
<dbReference type="RefSeq" id="WP_237875735.1">
    <property type="nucleotide sequence ID" value="NZ_JAKLTR010000018.1"/>
</dbReference>
<evidence type="ECO:0008006" key="3">
    <source>
        <dbReference type="Google" id="ProtNLM"/>
    </source>
</evidence>
<proteinExistence type="predicted"/>
<gene>
    <name evidence="1" type="ORF">LZZ85_23080</name>
</gene>
<sequence length="80" mass="9453">MKTEILHKKLERYVNGEAMPAETRQIQAWLSCTTSETELSATDKMKLEADILKEIQDETAYPLFYPKQEKPWWQKITAMF</sequence>
<reference evidence="1" key="1">
    <citation type="submission" date="2022-01" db="EMBL/GenBank/DDBJ databases">
        <authorList>
            <person name="Jo J.-H."/>
            <person name="Im W.-T."/>
        </authorList>
    </citation>
    <scope>NUCLEOTIDE SEQUENCE</scope>
    <source>
        <strain evidence="1">NA20</strain>
    </source>
</reference>
<comment type="caution">
    <text evidence="1">The sequence shown here is derived from an EMBL/GenBank/DDBJ whole genome shotgun (WGS) entry which is preliminary data.</text>
</comment>
<keyword evidence="2" id="KW-1185">Reference proteome</keyword>
<dbReference type="Proteomes" id="UP001165367">
    <property type="component" value="Unassembled WGS sequence"/>
</dbReference>
<dbReference type="EMBL" id="JAKLTR010000018">
    <property type="protein sequence ID" value="MCG2617198.1"/>
    <property type="molecule type" value="Genomic_DNA"/>
</dbReference>
<evidence type="ECO:0000313" key="2">
    <source>
        <dbReference type="Proteomes" id="UP001165367"/>
    </source>
</evidence>
<accession>A0ABS9KY11</accession>
<protein>
    <recommendedName>
        <fullName evidence="3">Anti-sigma factor</fullName>
    </recommendedName>
</protein>
<evidence type="ECO:0000313" key="1">
    <source>
        <dbReference type="EMBL" id="MCG2617198.1"/>
    </source>
</evidence>
<organism evidence="1 2">
    <name type="scientific">Terrimonas ginsenosidimutans</name>
    <dbReference type="NCBI Taxonomy" id="2908004"/>
    <lineage>
        <taxon>Bacteria</taxon>
        <taxon>Pseudomonadati</taxon>
        <taxon>Bacteroidota</taxon>
        <taxon>Chitinophagia</taxon>
        <taxon>Chitinophagales</taxon>
        <taxon>Chitinophagaceae</taxon>
        <taxon>Terrimonas</taxon>
    </lineage>
</organism>